<evidence type="ECO:0000313" key="4">
    <source>
        <dbReference type="Proteomes" id="UP000672934"/>
    </source>
</evidence>
<dbReference type="GO" id="GO:0006635">
    <property type="term" value="P:fatty acid beta-oxidation"/>
    <property type="evidence" value="ECO:0007669"/>
    <property type="project" value="TreeGrafter"/>
</dbReference>
<keyword evidence="2 3" id="KW-0456">Lyase</keyword>
<keyword evidence="4" id="KW-1185">Reference proteome</keyword>
<dbReference type="PANTHER" id="PTHR11941:SF54">
    <property type="entry name" value="ENOYL-COA HYDRATASE, MITOCHONDRIAL"/>
    <property type="match status" value="1"/>
</dbReference>
<dbReference type="EC" id="4.2.1.155" evidence="3"/>
<evidence type="ECO:0000256" key="2">
    <source>
        <dbReference type="ARBA" id="ARBA00023239"/>
    </source>
</evidence>
<evidence type="ECO:0000313" key="3">
    <source>
        <dbReference type="EMBL" id="CAG2146450.1"/>
    </source>
</evidence>
<dbReference type="CDD" id="cd06558">
    <property type="entry name" value="crotonase-like"/>
    <property type="match status" value="1"/>
</dbReference>
<dbReference type="SUPFAM" id="SSF52096">
    <property type="entry name" value="ClpP/crotonase"/>
    <property type="match status" value="1"/>
</dbReference>
<accession>A0A916IV93</accession>
<dbReference type="GO" id="GO:0016829">
    <property type="term" value="F:lyase activity"/>
    <property type="evidence" value="ECO:0007669"/>
    <property type="project" value="UniProtKB-KW"/>
</dbReference>
<dbReference type="Pfam" id="PF00378">
    <property type="entry name" value="ECH_1"/>
    <property type="match status" value="1"/>
</dbReference>
<dbReference type="RefSeq" id="WP_039009507.1">
    <property type="nucleotide sequence ID" value="NZ_CAJPUY010000011.1"/>
</dbReference>
<evidence type="ECO:0000256" key="1">
    <source>
        <dbReference type="ARBA" id="ARBA00005254"/>
    </source>
</evidence>
<comment type="similarity">
    <text evidence="1">Belongs to the enoyl-CoA hydratase/isomerase family.</text>
</comment>
<dbReference type="InterPro" id="IPR029045">
    <property type="entry name" value="ClpP/crotonase-like_dom_sf"/>
</dbReference>
<dbReference type="PANTHER" id="PTHR11941">
    <property type="entry name" value="ENOYL-COA HYDRATASE-RELATED"/>
    <property type="match status" value="1"/>
</dbReference>
<dbReference type="NCBIfam" id="NF006013">
    <property type="entry name" value="PRK08150.1"/>
    <property type="match status" value="1"/>
</dbReference>
<protein>
    <submittedName>
        <fullName evidence="3">Methylthioacryloyl-CoA hydratase</fullName>
        <ecNumber evidence="3">4.2.1.155</ecNumber>
    </submittedName>
</protein>
<dbReference type="EMBL" id="CAJPUY010000011">
    <property type="protein sequence ID" value="CAG2146450.1"/>
    <property type="molecule type" value="Genomic_DNA"/>
</dbReference>
<dbReference type="Proteomes" id="UP000672934">
    <property type="component" value="Unassembled WGS sequence"/>
</dbReference>
<dbReference type="InterPro" id="IPR014748">
    <property type="entry name" value="Enoyl-CoA_hydra_C"/>
</dbReference>
<dbReference type="Gene3D" id="1.10.12.10">
    <property type="entry name" value="Lyase 2-enoyl-coa Hydratase, Chain A, domain 2"/>
    <property type="match status" value="1"/>
</dbReference>
<organism evidence="3 4">
    <name type="scientific">Cupriavidus yeoncheonensis</name>
    <dbReference type="NCBI Taxonomy" id="1462994"/>
    <lineage>
        <taxon>Bacteria</taxon>
        <taxon>Pseudomonadati</taxon>
        <taxon>Pseudomonadota</taxon>
        <taxon>Betaproteobacteria</taxon>
        <taxon>Burkholderiales</taxon>
        <taxon>Burkholderiaceae</taxon>
        <taxon>Cupriavidus</taxon>
    </lineage>
</organism>
<comment type="caution">
    <text evidence="3">The sequence shown here is derived from an EMBL/GenBank/DDBJ whole genome shotgun (WGS) entry which is preliminary data.</text>
</comment>
<name>A0A916IV93_9BURK</name>
<reference evidence="3" key="1">
    <citation type="submission" date="2021-03" db="EMBL/GenBank/DDBJ databases">
        <authorList>
            <person name="Peeters C."/>
        </authorList>
    </citation>
    <scope>NUCLEOTIDE SEQUENCE</scope>
    <source>
        <strain evidence="3">LMG 31506</strain>
    </source>
</reference>
<dbReference type="InterPro" id="IPR001753">
    <property type="entry name" value="Enoyl-CoA_hydra/iso"/>
</dbReference>
<proteinExistence type="inferred from homology"/>
<sequence length="263" mass="28397">MSKEVVSYELDGDVAIIGLNRPEKRNAFNDELHKQLHTAVMRAGEEARCGVLFGHGECFSGGLDLAYAASMWESGQDHKLPYPRNYDTELIARGRIPFVSALHGATIGGGFEAAASTHIRVADETAFFALPEGQRGIFVGGAGSVRISRLIGTALMTDLMLTGRVLNADEALRFNAVQYVVPKGQALEKAVTLARRICANAPLTNFAITNALPRIRDMSYDDGIFVERLVSEYTLSPETTARLSEFLNKKAAPIKAPGGEGAL</sequence>
<dbReference type="AlphaFoldDB" id="A0A916IV93"/>
<gene>
    <name evidence="3" type="primary">dmdD</name>
    <name evidence="3" type="ORF">LMG31506_03413</name>
</gene>
<dbReference type="Gene3D" id="3.90.226.10">
    <property type="entry name" value="2-enoyl-CoA Hydratase, Chain A, domain 1"/>
    <property type="match status" value="1"/>
</dbReference>